<gene>
    <name evidence="1" type="ORF">GCM10022419_043360</name>
</gene>
<evidence type="ECO:0000313" key="2">
    <source>
        <dbReference type="Proteomes" id="UP001500630"/>
    </source>
</evidence>
<accession>A0ABP6WX28</accession>
<organism evidence="1 2">
    <name type="scientific">Nonomuraea rosea</name>
    <dbReference type="NCBI Taxonomy" id="638574"/>
    <lineage>
        <taxon>Bacteria</taxon>
        <taxon>Bacillati</taxon>
        <taxon>Actinomycetota</taxon>
        <taxon>Actinomycetes</taxon>
        <taxon>Streptosporangiales</taxon>
        <taxon>Streptosporangiaceae</taxon>
        <taxon>Nonomuraea</taxon>
    </lineage>
</organism>
<dbReference type="EMBL" id="BAABDQ010000008">
    <property type="protein sequence ID" value="GAA3558033.1"/>
    <property type="molecule type" value="Genomic_DNA"/>
</dbReference>
<comment type="caution">
    <text evidence="1">The sequence shown here is derived from an EMBL/GenBank/DDBJ whole genome shotgun (WGS) entry which is preliminary data.</text>
</comment>
<proteinExistence type="predicted"/>
<reference evidence="2" key="1">
    <citation type="journal article" date="2019" name="Int. J. Syst. Evol. Microbiol.">
        <title>The Global Catalogue of Microorganisms (GCM) 10K type strain sequencing project: providing services to taxonomists for standard genome sequencing and annotation.</title>
        <authorList>
            <consortium name="The Broad Institute Genomics Platform"/>
            <consortium name="The Broad Institute Genome Sequencing Center for Infectious Disease"/>
            <person name="Wu L."/>
            <person name="Ma J."/>
        </authorList>
    </citation>
    <scope>NUCLEOTIDE SEQUENCE [LARGE SCALE GENOMIC DNA]</scope>
    <source>
        <strain evidence="2">JCM 17326</strain>
    </source>
</reference>
<evidence type="ECO:0008006" key="3">
    <source>
        <dbReference type="Google" id="ProtNLM"/>
    </source>
</evidence>
<keyword evidence="2" id="KW-1185">Reference proteome</keyword>
<name>A0ABP6WX28_9ACTN</name>
<protein>
    <recommendedName>
        <fullName evidence="3">Adenylate kinase</fullName>
    </recommendedName>
</protein>
<dbReference type="RefSeq" id="WP_345564220.1">
    <property type="nucleotide sequence ID" value="NZ_BAABDQ010000008.1"/>
</dbReference>
<sequence>MLVAGPPGAGTSRLAARLGEITGGNALWLREAVMAARASGALQPVGGVWRLSGDPPAASGPEELIGARVGALPGPVAEVLEYAAFGEPVGARTLAVLCSEAAGRELITVAAEGRREIVRPAHPLHGESTRDRCPEERRSGRYVRAAARLGRPAAALPRLAELAGIQDGSRVRLAARHARALAEADLAALLATAAGFDGVGLRLFAAEVRVQARASSGGRPLRWRPHPL</sequence>
<evidence type="ECO:0000313" key="1">
    <source>
        <dbReference type="EMBL" id="GAA3558033.1"/>
    </source>
</evidence>
<dbReference type="Proteomes" id="UP001500630">
    <property type="component" value="Unassembled WGS sequence"/>
</dbReference>